<dbReference type="Pfam" id="PF08297">
    <property type="entry name" value="U3_snoRNA_assoc"/>
    <property type="match status" value="1"/>
</dbReference>
<dbReference type="Proteomes" id="UP000297280">
    <property type="component" value="Unassembled WGS sequence"/>
</dbReference>
<comment type="caution">
    <text evidence="2">The sequence shown here is derived from an EMBL/GenBank/DDBJ whole genome shotgun (WGS) entry which is preliminary data.</text>
</comment>
<feature type="compositionally biased region" description="Acidic residues" evidence="1">
    <location>
        <begin position="146"/>
        <end position="158"/>
    </location>
</feature>
<dbReference type="STRING" id="87229.A0A4Z1K8N5"/>
<dbReference type="GO" id="GO:0006364">
    <property type="term" value="P:rRNA processing"/>
    <property type="evidence" value="ECO:0007669"/>
    <property type="project" value="InterPro"/>
</dbReference>
<dbReference type="InterPro" id="IPR013268">
    <property type="entry name" value="UTP16"/>
</dbReference>
<feature type="region of interest" description="Disordered" evidence="1">
    <location>
        <begin position="173"/>
        <end position="401"/>
    </location>
</feature>
<dbReference type="GO" id="GO:0030515">
    <property type="term" value="F:snoRNA binding"/>
    <property type="evidence" value="ECO:0007669"/>
    <property type="project" value="InterPro"/>
</dbReference>
<feature type="region of interest" description="Disordered" evidence="1">
    <location>
        <begin position="432"/>
        <end position="454"/>
    </location>
</feature>
<organism evidence="2 3">
    <name type="scientific">Botrytis porri</name>
    <dbReference type="NCBI Taxonomy" id="87229"/>
    <lineage>
        <taxon>Eukaryota</taxon>
        <taxon>Fungi</taxon>
        <taxon>Dikarya</taxon>
        <taxon>Ascomycota</taxon>
        <taxon>Pezizomycotina</taxon>
        <taxon>Leotiomycetes</taxon>
        <taxon>Helotiales</taxon>
        <taxon>Sclerotiniaceae</taxon>
        <taxon>Botrytis</taxon>
    </lineage>
</organism>
<protein>
    <recommendedName>
        <fullName evidence="4">Immediate-early protein</fullName>
    </recommendedName>
</protein>
<feature type="compositionally biased region" description="Basic and acidic residues" evidence="1">
    <location>
        <begin position="237"/>
        <end position="276"/>
    </location>
</feature>
<accession>A0A4Z1K8N5</accession>
<dbReference type="EMBL" id="PQXO01000820">
    <property type="protein sequence ID" value="TGO82473.1"/>
    <property type="molecule type" value="Genomic_DNA"/>
</dbReference>
<name>A0A4Z1K8N5_9HELO</name>
<dbReference type="AlphaFoldDB" id="A0A4Z1K8N5"/>
<feature type="compositionally biased region" description="Acidic residues" evidence="1">
    <location>
        <begin position="214"/>
        <end position="227"/>
    </location>
</feature>
<reference evidence="2 3" key="1">
    <citation type="submission" date="2017-12" db="EMBL/GenBank/DDBJ databases">
        <title>Comparative genomics of Botrytis spp.</title>
        <authorList>
            <person name="Valero-Jimenez C.A."/>
            <person name="Tapia P."/>
            <person name="Veloso J."/>
            <person name="Silva-Moreno E."/>
            <person name="Staats M."/>
            <person name="Valdes J.H."/>
            <person name="Van Kan J.A.L."/>
        </authorList>
    </citation>
    <scope>NUCLEOTIDE SEQUENCE [LARGE SCALE GENOMIC DNA]</scope>
    <source>
        <strain evidence="2 3">MUCL3349</strain>
    </source>
</reference>
<proteinExistence type="predicted"/>
<keyword evidence="3" id="KW-1185">Reference proteome</keyword>
<feature type="compositionally biased region" description="Polar residues" evidence="1">
    <location>
        <begin position="111"/>
        <end position="136"/>
    </location>
</feature>
<feature type="region of interest" description="Disordered" evidence="1">
    <location>
        <begin position="36"/>
        <end position="158"/>
    </location>
</feature>
<evidence type="ECO:0000313" key="2">
    <source>
        <dbReference type="EMBL" id="TGO82473.1"/>
    </source>
</evidence>
<feature type="compositionally biased region" description="Acidic residues" evidence="1">
    <location>
        <begin position="194"/>
        <end position="203"/>
    </location>
</feature>
<evidence type="ECO:0008006" key="4">
    <source>
        <dbReference type="Google" id="ProtNLM"/>
    </source>
</evidence>
<sequence length="454" mass="50497">MFNVIALAGTKEISKIFLQVFCMFARIFKTSSKEDLQADDPLTPSQQLRDESRRTRSMVTTWGRARELADSPSVNGDGDSIIIYEGTPVPKRRGRPRKSLPLEDDEVSATPRPTRNSKKLSAQASEEEATSIQSPQVMEEIPNSAEESEDAQVIEADEEVIKTSKANGDVSTLSKITTTVTTPVAKKHKRFDSAEPEPEPEPVTEEKSERIEAEQEEEEESSDDDAPQEVTTNEAAKSVKEKEREAIKAIEEQEAASKKKRQEKAANLKRQAEISSKKRKLDVASGQDEMLPPAQKSKVEIASTTEKADIDMDEESNTLEGEGTADGRLDSEDDIEEINRTFAIPGQVPLPDLLPAEFLEDDDGDSPEPGRLHSSLPTRSVKPDKLRRLLEKKPKDKRVGSTTFRVAENRNPLLPPKASNQARLLKESWLQGRAGTKIKPNRKPFSQGFIKTKK</sequence>
<evidence type="ECO:0000256" key="1">
    <source>
        <dbReference type="SAM" id="MobiDB-lite"/>
    </source>
</evidence>
<gene>
    <name evidence="2" type="ORF">BPOR_0823g00010</name>
</gene>
<feature type="compositionally biased region" description="Basic and acidic residues" evidence="1">
    <location>
        <begin position="204"/>
        <end position="213"/>
    </location>
</feature>
<evidence type="ECO:0000313" key="3">
    <source>
        <dbReference type="Proteomes" id="UP000297280"/>
    </source>
</evidence>
<feature type="compositionally biased region" description="Basic and acidic residues" evidence="1">
    <location>
        <begin position="381"/>
        <end position="399"/>
    </location>
</feature>